<reference evidence="2" key="1">
    <citation type="submission" date="2025-08" db="UniProtKB">
        <authorList>
            <consortium name="RefSeq"/>
        </authorList>
    </citation>
    <scope>IDENTIFICATION</scope>
</reference>
<proteinExistence type="predicted"/>
<dbReference type="PANTHER" id="PTHR11439:SF486">
    <property type="entry name" value="RLK (RECEPTOR-LIKE KINASE) PROTEIN, PUTATIVE-RELATED"/>
    <property type="match status" value="1"/>
</dbReference>
<dbReference type="AlphaFoldDB" id="A0A6P5SGX5"/>
<gene>
    <name evidence="2" type="primary">LOC110755837</name>
</gene>
<dbReference type="Proteomes" id="UP000515124">
    <property type="component" value="Unplaced"/>
</dbReference>
<evidence type="ECO:0000313" key="1">
    <source>
        <dbReference type="Proteomes" id="UP000515124"/>
    </source>
</evidence>
<sequence>MIGSLLYLTASRLDIAFSVGVCARFQSDSKKSHLFAVKRIIKYVSGTTNFGLWYTYDTNSDLVGFSDADWAGCSDDRKNTYREAFYVGNNLVAWHNKKQNYVFLSTARQTVDTIGDLVVEDFEDDFAETNFDGSKASMEF</sequence>
<name>A0A6P5SGX5_PRUAV</name>
<protein>
    <submittedName>
        <fullName evidence="2">Uncharacterized protein LOC110755837</fullName>
    </submittedName>
</protein>
<evidence type="ECO:0000313" key="2">
    <source>
        <dbReference type="RefSeq" id="XP_021812816.1"/>
    </source>
</evidence>
<accession>A0A6P5SGX5</accession>
<dbReference type="PANTHER" id="PTHR11439">
    <property type="entry name" value="GAG-POL-RELATED RETROTRANSPOSON"/>
    <property type="match status" value="1"/>
</dbReference>
<dbReference type="RefSeq" id="XP_021812816.1">
    <property type="nucleotide sequence ID" value="XM_021957124.1"/>
</dbReference>
<organism evidence="1 2">
    <name type="scientific">Prunus avium</name>
    <name type="common">Cherry</name>
    <name type="synonym">Cerasus avium</name>
    <dbReference type="NCBI Taxonomy" id="42229"/>
    <lineage>
        <taxon>Eukaryota</taxon>
        <taxon>Viridiplantae</taxon>
        <taxon>Streptophyta</taxon>
        <taxon>Embryophyta</taxon>
        <taxon>Tracheophyta</taxon>
        <taxon>Spermatophyta</taxon>
        <taxon>Magnoliopsida</taxon>
        <taxon>eudicotyledons</taxon>
        <taxon>Gunneridae</taxon>
        <taxon>Pentapetalae</taxon>
        <taxon>rosids</taxon>
        <taxon>fabids</taxon>
        <taxon>Rosales</taxon>
        <taxon>Rosaceae</taxon>
        <taxon>Amygdaloideae</taxon>
        <taxon>Amygdaleae</taxon>
        <taxon>Prunus</taxon>
    </lineage>
</organism>
<dbReference type="GeneID" id="110755837"/>
<keyword evidence="1" id="KW-1185">Reference proteome</keyword>
<dbReference type="KEGG" id="pavi:110755837"/>